<proteinExistence type="predicted"/>
<keyword evidence="1" id="KW-0472">Membrane</keyword>
<dbReference type="AlphaFoldDB" id="A0A388TI25"/>
<organism evidence="2 3">
    <name type="scientific">Candidatus Termititenax persephonae</name>
    <dbReference type="NCBI Taxonomy" id="2218525"/>
    <lineage>
        <taxon>Bacteria</taxon>
        <taxon>Bacillati</taxon>
        <taxon>Candidatus Margulisiibacteriota</taxon>
        <taxon>Candidatus Termititenacia</taxon>
        <taxon>Candidatus Termititenacales</taxon>
        <taxon>Candidatus Termititenacaceae</taxon>
        <taxon>Candidatus Termititenax</taxon>
    </lineage>
</organism>
<evidence type="ECO:0000256" key="1">
    <source>
        <dbReference type="SAM" id="Phobius"/>
    </source>
</evidence>
<evidence type="ECO:0000313" key="2">
    <source>
        <dbReference type="EMBL" id="GBR76824.1"/>
    </source>
</evidence>
<comment type="caution">
    <text evidence="2">The sequence shown here is derived from an EMBL/GenBank/DDBJ whole genome shotgun (WGS) entry which is preliminary data.</text>
</comment>
<sequence>MLVLLGALWVIFVLAVVIALVVTWIWFVVHVVTDARKNDFFVLPWLVLTICSGPWGLLVYSVYKIAAKGK</sequence>
<keyword evidence="3" id="KW-1185">Reference proteome</keyword>
<accession>A0A388TI25</accession>
<keyword evidence="1" id="KW-0812">Transmembrane</keyword>
<keyword evidence="1" id="KW-1133">Transmembrane helix</keyword>
<evidence type="ECO:0000313" key="3">
    <source>
        <dbReference type="Proteomes" id="UP000275925"/>
    </source>
</evidence>
<protein>
    <recommendedName>
        <fullName evidence="4">Cardiolipin synthase N-terminal domain-containing protein</fullName>
    </recommendedName>
</protein>
<reference evidence="2 3" key="1">
    <citation type="journal article" date="2019" name="ISME J.">
        <title>Genome analyses of uncultured TG2/ZB3 bacteria in 'Margulisbacteria' specifically attached to ectosymbiotic spirochetes of protists in the termite gut.</title>
        <authorList>
            <person name="Utami Y.D."/>
            <person name="Kuwahara H."/>
            <person name="Igai K."/>
            <person name="Murakami T."/>
            <person name="Sugaya K."/>
            <person name="Morikawa T."/>
            <person name="Nagura Y."/>
            <person name="Yuki M."/>
            <person name="Deevong P."/>
            <person name="Inoue T."/>
            <person name="Kihara K."/>
            <person name="Lo N."/>
            <person name="Yamada A."/>
            <person name="Ohkuma M."/>
            <person name="Hongoh Y."/>
        </authorList>
    </citation>
    <scope>NUCLEOTIDE SEQUENCE [LARGE SCALE GENOMIC DNA]</scope>
    <source>
        <strain evidence="2">NkOx7-02</strain>
    </source>
</reference>
<dbReference type="EMBL" id="BGZO01000052">
    <property type="protein sequence ID" value="GBR76824.1"/>
    <property type="molecule type" value="Genomic_DNA"/>
</dbReference>
<feature type="transmembrane region" description="Helical" evidence="1">
    <location>
        <begin position="41"/>
        <end position="63"/>
    </location>
</feature>
<dbReference type="Proteomes" id="UP000275925">
    <property type="component" value="Unassembled WGS sequence"/>
</dbReference>
<feature type="transmembrane region" description="Helical" evidence="1">
    <location>
        <begin position="7"/>
        <end position="29"/>
    </location>
</feature>
<evidence type="ECO:0008006" key="4">
    <source>
        <dbReference type="Google" id="ProtNLM"/>
    </source>
</evidence>
<name>A0A388TI25_9BACT</name>
<gene>
    <name evidence="2" type="ORF">NO2_1314</name>
</gene>